<feature type="chain" id="PRO_5005847073" evidence="1">
    <location>
        <begin position="22"/>
        <end position="240"/>
    </location>
</feature>
<dbReference type="InterPro" id="IPR019613">
    <property type="entry name" value="DUF4198"/>
</dbReference>
<dbReference type="PATRIC" id="fig|50340.43.peg.1520"/>
<dbReference type="RefSeq" id="WP_054063700.1">
    <property type="nucleotide sequence ID" value="NZ_JSYZ01000016.1"/>
</dbReference>
<dbReference type="Proteomes" id="UP000037931">
    <property type="component" value="Unassembled WGS sequence"/>
</dbReference>
<evidence type="ECO:0000313" key="3">
    <source>
        <dbReference type="Proteomes" id="UP000037931"/>
    </source>
</evidence>
<organism evidence="2 3">
    <name type="scientific">Pseudomonas asplenii</name>
    <dbReference type="NCBI Taxonomy" id="53407"/>
    <lineage>
        <taxon>Bacteria</taxon>
        <taxon>Pseudomonadati</taxon>
        <taxon>Pseudomonadota</taxon>
        <taxon>Gammaproteobacteria</taxon>
        <taxon>Pseudomonadales</taxon>
        <taxon>Pseudomonadaceae</taxon>
        <taxon>Pseudomonas</taxon>
    </lineage>
</organism>
<protein>
    <submittedName>
        <fullName evidence="2">Nickel uptake transporter family protein</fullName>
    </submittedName>
</protein>
<accession>A0A0N0E2W3</accession>
<dbReference type="Pfam" id="PF10670">
    <property type="entry name" value="DUF4198"/>
    <property type="match status" value="1"/>
</dbReference>
<dbReference type="EMBL" id="JSYZ01000016">
    <property type="protein sequence ID" value="KPA89365.1"/>
    <property type="molecule type" value="Genomic_DNA"/>
</dbReference>
<dbReference type="OrthoDB" id="5368503at2"/>
<evidence type="ECO:0000313" key="2">
    <source>
        <dbReference type="EMBL" id="KPA89365.1"/>
    </source>
</evidence>
<keyword evidence="1" id="KW-0732">Signal</keyword>
<dbReference type="AlphaFoldDB" id="A0A0N0E2W3"/>
<reference evidence="2 3" key="1">
    <citation type="journal article" date="2015" name="PLoS ONE">
        <title>Rice-Infecting Pseudomonas Genomes Are Highly Accessorized and Harbor Multiple Putative Virulence Mechanisms to Cause Sheath Brown Rot.</title>
        <authorList>
            <person name="Quibod I.L."/>
            <person name="Grande G."/>
            <person name="Oreiro E.G."/>
            <person name="Borja F.N."/>
            <person name="Dossa G.S."/>
            <person name="Mauleon R."/>
            <person name="Cruz C.V."/>
            <person name="Oliva R."/>
        </authorList>
    </citation>
    <scope>NUCLEOTIDE SEQUENCE [LARGE SCALE GENOMIC DNA]</scope>
    <source>
        <strain evidence="2 3">IRRI 6609</strain>
    </source>
</reference>
<dbReference type="STRING" id="50340.PF66_04217"/>
<name>A0A0N0E2W3_9PSED</name>
<feature type="signal peptide" evidence="1">
    <location>
        <begin position="1"/>
        <end position="21"/>
    </location>
</feature>
<sequence length="240" mass="26046" precursor="true">MQLPLKLVGVLALLTATHVNAHGLWTEQRRGNIEVVYGHGAEDDAFQAQKVKRAWAFDTAGKMIPVTVQRLSDHARLQPLKPAAVMAVVLDNGPWSQTPDQRWVNKDRTQVPNAIDSTHALKYSLAINQPGARLPKLDMLRLAIIPQTDPLTVGPGNELDVQVLVDGKPAAGIELYADFRGAPDEIGGKTDEAGRARIKVRNEGLNVIAAKATLTLPDNGPVAKESLFASLTFLGEEHHE</sequence>
<keyword evidence="3" id="KW-1185">Reference proteome</keyword>
<comment type="caution">
    <text evidence="2">The sequence shown here is derived from an EMBL/GenBank/DDBJ whole genome shotgun (WGS) entry which is preliminary data.</text>
</comment>
<gene>
    <name evidence="2" type="ORF">PF66_04217</name>
</gene>
<proteinExistence type="predicted"/>
<evidence type="ECO:0000256" key="1">
    <source>
        <dbReference type="SAM" id="SignalP"/>
    </source>
</evidence>